<dbReference type="Gene3D" id="1.10.150.130">
    <property type="match status" value="1"/>
</dbReference>
<feature type="compositionally biased region" description="Acidic residues" evidence="2">
    <location>
        <begin position="114"/>
        <end position="123"/>
    </location>
</feature>
<keyword evidence="4" id="KW-1185">Reference proteome</keyword>
<dbReference type="InterPro" id="IPR010998">
    <property type="entry name" value="Integrase_recombinase_N"/>
</dbReference>
<feature type="compositionally biased region" description="Acidic residues" evidence="2">
    <location>
        <begin position="187"/>
        <end position="206"/>
    </location>
</feature>
<dbReference type="EMBL" id="JAFHDT010000378">
    <property type="protein sequence ID" value="KAI7789700.1"/>
    <property type="molecule type" value="Genomic_DNA"/>
</dbReference>
<reference evidence="3" key="1">
    <citation type="submission" date="2021-02" db="EMBL/GenBank/DDBJ databases">
        <title>Comparative genomics reveals that relaxation of natural selection precedes convergent phenotypic evolution of cavefish.</title>
        <authorList>
            <person name="Peng Z."/>
        </authorList>
    </citation>
    <scope>NUCLEOTIDE SEQUENCE</scope>
    <source>
        <tissue evidence="3">Muscle</tissue>
    </source>
</reference>
<keyword evidence="1" id="KW-0238">DNA-binding</keyword>
<dbReference type="GO" id="GO:0003677">
    <property type="term" value="F:DNA binding"/>
    <property type="evidence" value="ECO:0007669"/>
    <property type="project" value="UniProtKB-KW"/>
</dbReference>
<evidence type="ECO:0000313" key="4">
    <source>
        <dbReference type="Proteomes" id="UP001059041"/>
    </source>
</evidence>
<evidence type="ECO:0000256" key="2">
    <source>
        <dbReference type="SAM" id="MobiDB-lite"/>
    </source>
</evidence>
<comment type="caution">
    <text evidence="3">The sequence shown here is derived from an EMBL/GenBank/DDBJ whole genome shotgun (WGS) entry which is preliminary data.</text>
</comment>
<proteinExistence type="predicted"/>
<organism evidence="3 4">
    <name type="scientific">Triplophysa rosa</name>
    <name type="common">Cave loach</name>
    <dbReference type="NCBI Taxonomy" id="992332"/>
    <lineage>
        <taxon>Eukaryota</taxon>
        <taxon>Metazoa</taxon>
        <taxon>Chordata</taxon>
        <taxon>Craniata</taxon>
        <taxon>Vertebrata</taxon>
        <taxon>Euteleostomi</taxon>
        <taxon>Actinopterygii</taxon>
        <taxon>Neopterygii</taxon>
        <taxon>Teleostei</taxon>
        <taxon>Ostariophysi</taxon>
        <taxon>Cypriniformes</taxon>
        <taxon>Nemacheilidae</taxon>
        <taxon>Triplophysa</taxon>
    </lineage>
</organism>
<protein>
    <submittedName>
        <fullName evidence="3">Uncharacterized protein</fullName>
    </submittedName>
</protein>
<dbReference type="Proteomes" id="UP001059041">
    <property type="component" value="Unassembled WGS sequence"/>
</dbReference>
<name>A0A9W7T244_TRIRA</name>
<feature type="region of interest" description="Disordered" evidence="2">
    <location>
        <begin position="103"/>
        <end position="125"/>
    </location>
</feature>
<evidence type="ECO:0000313" key="3">
    <source>
        <dbReference type="EMBL" id="KAI7789700.1"/>
    </source>
</evidence>
<sequence length="477" mass="53968">MSSACPLCSNAYAQLSQHLRVTHKVLNLTERRLILSLESGRVRYREGTCGIPGCRKMTSRLDCHIRGHTELSKEAQRNLAALRASCPAIPMATFLDIDESQNLFDDSQERRSDQEEEEEEEMCSEEKCQRARAKFLKTIAELNKQNDTLAAMLQEVTRRFKKLKRKTSSMPSSQVCSAAKKLLSTLEAEEGGEPEEAAGEPSEEAAGEPSVRPGASTTQPEPQDDLPYFPEHVVALNEVMNEYKSHQEGSDPSAKLKNNVASKIFRIKHFLGYMAEGKSSLANLLFLNDTVKIRQWMAKLRSSKITETTIHHYLKNVAQFLDYVAETPPATSRLSKAVLVGIRREVRTLIKGMRRRVVTHEYAVKTAKEGKRLKTTPTSKDQWMFYGHLTAYLATIYGHRGGMFQNMLVEEVTGARKTDPAGNFLINVSNSLTRSLAHSLILLLHLTLIRPLHLFLPRKPTRRSPMRRSHLRRLQRS</sequence>
<gene>
    <name evidence="3" type="ORF">IRJ41_004282</name>
</gene>
<evidence type="ECO:0000256" key="1">
    <source>
        <dbReference type="ARBA" id="ARBA00023125"/>
    </source>
</evidence>
<feature type="region of interest" description="Disordered" evidence="2">
    <location>
        <begin position="187"/>
        <end position="227"/>
    </location>
</feature>
<dbReference type="AlphaFoldDB" id="A0A9W7T244"/>
<accession>A0A9W7T244</accession>